<sequence length="353" mass="39639">MPVRVNQRAVEARERKAAAAAAKAAAAEQEAERKKWEDNDRLVSRKLDRKAETLQKAEERLQRKQELRKLAEQEMQTLAGNYTKKNPSSTKLTRAEILRRQLKAAAIEKESVTPSDDGSLPSLEPNINHLIRAETLQAQLEGKNLVSASSIDDALSQLMVSDAPGEDRHPERRMKAAFRVYEEQMMPRLKVENPTLKRSQLMELLLKQYSCIIIFFGVVSGVPVEEGTGEPFQPDQLMHGWQCTSCIFPTDRLKDTRQHPSFQAKTTPDFTGFSFVCVDNLSPFQSGAWACASPIQTLQYAKVELLGKRGRIRPSKNYSTLCALHIRAWHFSYEHDLLASACLVASASAAEES</sequence>
<protein>
    <submittedName>
        <fullName evidence="5">Coiled-coil domain-containing protein</fullName>
    </submittedName>
</protein>
<comment type="caution">
    <text evidence="5">The sequence shown here is derived from an EMBL/GenBank/DDBJ whole genome shotgun (WGS) entry which is preliminary data.</text>
</comment>
<dbReference type="InParanoid" id="A0A1D3D1P7"/>
<dbReference type="Proteomes" id="UP000095192">
    <property type="component" value="Unassembled WGS sequence"/>
</dbReference>
<gene>
    <name evidence="5" type="ORF">cyc_02893</name>
</gene>
<proteinExistence type="inferred from homology"/>
<dbReference type="GO" id="GO:0003713">
    <property type="term" value="F:transcription coactivator activity"/>
    <property type="evidence" value="ECO:0007669"/>
    <property type="project" value="TreeGrafter"/>
</dbReference>
<feature type="domain" description="Coiled-coil" evidence="4">
    <location>
        <begin position="126"/>
        <end position="209"/>
    </location>
</feature>
<feature type="coiled-coil region" evidence="3">
    <location>
        <begin position="10"/>
        <end position="81"/>
    </location>
</feature>
<reference evidence="5 6" key="1">
    <citation type="journal article" date="2016" name="BMC Genomics">
        <title>Comparative genomics reveals Cyclospora cayetanensis possesses coccidia-like metabolism and invasion components but unique surface antigens.</title>
        <authorList>
            <person name="Liu S."/>
            <person name="Wang L."/>
            <person name="Zheng H."/>
            <person name="Xu Z."/>
            <person name="Roellig D.M."/>
            <person name="Li N."/>
            <person name="Frace M.A."/>
            <person name="Tang K."/>
            <person name="Arrowood M.J."/>
            <person name="Moss D.M."/>
            <person name="Zhang L."/>
            <person name="Feng Y."/>
            <person name="Xiao L."/>
        </authorList>
    </citation>
    <scope>NUCLEOTIDE SEQUENCE [LARGE SCALE GENOMIC DNA]</scope>
    <source>
        <strain evidence="5 6">CHN_HEN01</strain>
    </source>
</reference>
<evidence type="ECO:0000313" key="5">
    <source>
        <dbReference type="EMBL" id="OEH77366.1"/>
    </source>
</evidence>
<keyword evidence="6" id="KW-1185">Reference proteome</keyword>
<evidence type="ECO:0000259" key="4">
    <source>
        <dbReference type="Pfam" id="PF06244"/>
    </source>
</evidence>
<organism evidence="5 6">
    <name type="scientific">Cyclospora cayetanensis</name>
    <dbReference type="NCBI Taxonomy" id="88456"/>
    <lineage>
        <taxon>Eukaryota</taxon>
        <taxon>Sar</taxon>
        <taxon>Alveolata</taxon>
        <taxon>Apicomplexa</taxon>
        <taxon>Conoidasida</taxon>
        <taxon>Coccidia</taxon>
        <taxon>Eucoccidiorida</taxon>
        <taxon>Eimeriorina</taxon>
        <taxon>Eimeriidae</taxon>
        <taxon>Cyclospora</taxon>
    </lineage>
</organism>
<dbReference type="PANTHER" id="PTHR21680">
    <property type="entry name" value="COILED-COIL DOMAIN-CONTAINING PROTEIN 124"/>
    <property type="match status" value="1"/>
</dbReference>
<evidence type="ECO:0000256" key="3">
    <source>
        <dbReference type="SAM" id="Coils"/>
    </source>
</evidence>
<dbReference type="EMBL" id="JROU02001115">
    <property type="protein sequence ID" value="OEH77366.1"/>
    <property type="molecule type" value="Genomic_DNA"/>
</dbReference>
<dbReference type="InterPro" id="IPR054414">
    <property type="entry name" value="Ccdc124/Oxs1_C"/>
</dbReference>
<dbReference type="Pfam" id="PF06244">
    <property type="entry name" value="Ccdc124"/>
    <property type="match status" value="1"/>
</dbReference>
<dbReference type="AlphaFoldDB" id="A0A1D3D1P7"/>
<dbReference type="GO" id="GO:0006366">
    <property type="term" value="P:transcription by RNA polymerase II"/>
    <property type="evidence" value="ECO:0007669"/>
    <property type="project" value="TreeGrafter"/>
</dbReference>
<evidence type="ECO:0000256" key="1">
    <source>
        <dbReference type="ARBA" id="ARBA00008296"/>
    </source>
</evidence>
<comment type="similarity">
    <text evidence="1">Belongs to the CCDC124 family.</text>
</comment>
<dbReference type="FunCoup" id="A0A1D3D1P7">
    <property type="interactions" value="46"/>
</dbReference>
<evidence type="ECO:0000256" key="2">
    <source>
        <dbReference type="ARBA" id="ARBA00023054"/>
    </source>
</evidence>
<keyword evidence="2 3" id="KW-0175">Coiled coil</keyword>
<evidence type="ECO:0000313" key="6">
    <source>
        <dbReference type="Proteomes" id="UP000095192"/>
    </source>
</evidence>
<name>A0A1D3D1P7_9EIME</name>
<accession>A0A1D3D1P7</accession>
<dbReference type="PANTHER" id="PTHR21680:SF0">
    <property type="entry name" value="COILED-COIL DOMAIN-CONTAINING PROTEIN 124"/>
    <property type="match status" value="1"/>
</dbReference>
<dbReference type="VEuPathDB" id="ToxoDB:cyc_02893"/>
<dbReference type="GO" id="GO:0005634">
    <property type="term" value="C:nucleus"/>
    <property type="evidence" value="ECO:0007669"/>
    <property type="project" value="TreeGrafter"/>
</dbReference>
<dbReference type="VEuPathDB" id="ToxoDB:LOC34619671"/>
<dbReference type="InterPro" id="IPR010422">
    <property type="entry name" value="Ccdc124/Oxs1"/>
</dbReference>